<accession>A0A5C6BH65</accession>
<sequence>MHSRLSGLTFNLGSLPSVSITRLYMISSGRSPRFTAKLVTSPGPASDFRHVVAVFVDVVPVVDQFVMNRLPKLSRFGT</sequence>
<protein>
    <submittedName>
        <fullName evidence="1">Uncharacterized protein</fullName>
    </submittedName>
</protein>
<proteinExistence type="predicted"/>
<comment type="caution">
    <text evidence="1">The sequence shown here is derived from an EMBL/GenBank/DDBJ whole genome shotgun (WGS) entry which is preliminary data.</text>
</comment>
<evidence type="ECO:0000313" key="1">
    <source>
        <dbReference type="EMBL" id="TWU10841.1"/>
    </source>
</evidence>
<dbReference type="EMBL" id="SJPU01000003">
    <property type="protein sequence ID" value="TWU10841.1"/>
    <property type="molecule type" value="Genomic_DNA"/>
</dbReference>
<evidence type="ECO:0000313" key="2">
    <source>
        <dbReference type="Proteomes" id="UP000319908"/>
    </source>
</evidence>
<organism evidence="1 2">
    <name type="scientific">Allorhodopirellula heiligendammensis</name>
    <dbReference type="NCBI Taxonomy" id="2714739"/>
    <lineage>
        <taxon>Bacteria</taxon>
        <taxon>Pseudomonadati</taxon>
        <taxon>Planctomycetota</taxon>
        <taxon>Planctomycetia</taxon>
        <taxon>Pirellulales</taxon>
        <taxon>Pirellulaceae</taxon>
        <taxon>Allorhodopirellula</taxon>
    </lineage>
</organism>
<keyword evidence="2" id="KW-1185">Reference proteome</keyword>
<reference evidence="1 2" key="1">
    <citation type="journal article" date="2020" name="Antonie Van Leeuwenhoek">
        <title>Rhodopirellula heiligendammensis sp. nov., Rhodopirellula pilleata sp. nov., and Rhodopirellula solitaria sp. nov. isolated from natural or artificial marine surfaces in Northern Germany and California, USA, and emended description of the genus Rhodopirellula.</title>
        <authorList>
            <person name="Kallscheuer N."/>
            <person name="Wiegand S."/>
            <person name="Jogler M."/>
            <person name="Boedeker C."/>
            <person name="Peeters S.H."/>
            <person name="Rast P."/>
            <person name="Heuer A."/>
            <person name="Jetten M.S.M."/>
            <person name="Rohde M."/>
            <person name="Jogler C."/>
        </authorList>
    </citation>
    <scope>NUCLEOTIDE SEQUENCE [LARGE SCALE GENOMIC DNA]</scope>
    <source>
        <strain evidence="1 2">Poly21</strain>
    </source>
</reference>
<dbReference type="AlphaFoldDB" id="A0A5C6BH65"/>
<gene>
    <name evidence="1" type="ORF">Poly21_47470</name>
</gene>
<dbReference type="Proteomes" id="UP000319908">
    <property type="component" value="Unassembled WGS sequence"/>
</dbReference>
<name>A0A5C6BH65_9BACT</name>